<name>A0A7J3ZIT5_9CREN</name>
<protein>
    <submittedName>
        <fullName evidence="1">Uncharacterized protein</fullName>
    </submittedName>
</protein>
<evidence type="ECO:0000313" key="1">
    <source>
        <dbReference type="EMBL" id="HHQ79997.1"/>
    </source>
</evidence>
<gene>
    <name evidence="1" type="ORF">ENM78_00815</name>
</gene>
<comment type="caution">
    <text evidence="1">The sequence shown here is derived from an EMBL/GenBank/DDBJ whole genome shotgun (WGS) entry which is preliminary data.</text>
</comment>
<accession>A0A7J3ZIT5</accession>
<sequence>MKREKHTSEYGLYPGTIVILDLDRFKEFTQTRGLSEYEPNFVTGELTKLVEWFAQKQGGVVVYGLDYERGTEEAIIEIPFARPEDVWEDLKKIHKRIMEAGASITIVAYEGLVSCKKARNQREAYHATPWRRSALKKLKEAKRRGGGLLVVV</sequence>
<proteinExistence type="predicted"/>
<organism evidence="1">
    <name type="scientific">Fervidicoccus fontis</name>
    <dbReference type="NCBI Taxonomy" id="683846"/>
    <lineage>
        <taxon>Archaea</taxon>
        <taxon>Thermoproteota</taxon>
        <taxon>Thermoprotei</taxon>
        <taxon>Fervidicoccales</taxon>
        <taxon>Fervidicoccaceae</taxon>
        <taxon>Fervidicoccus</taxon>
    </lineage>
</organism>
<reference evidence="1" key="1">
    <citation type="journal article" date="2020" name="mSystems">
        <title>Genome- and Community-Level Interaction Insights into Carbon Utilization and Element Cycling Functions of Hydrothermarchaeota in Hydrothermal Sediment.</title>
        <authorList>
            <person name="Zhou Z."/>
            <person name="Liu Y."/>
            <person name="Xu W."/>
            <person name="Pan J."/>
            <person name="Luo Z.H."/>
            <person name="Li M."/>
        </authorList>
    </citation>
    <scope>NUCLEOTIDE SEQUENCE [LARGE SCALE GENOMIC DNA]</scope>
    <source>
        <strain evidence="1">SpSt-1116</strain>
    </source>
</reference>
<dbReference type="AlphaFoldDB" id="A0A7J3ZIT5"/>
<dbReference type="EMBL" id="DRZC01000013">
    <property type="protein sequence ID" value="HHQ79997.1"/>
    <property type="molecule type" value="Genomic_DNA"/>
</dbReference>